<evidence type="ECO:0000313" key="8">
    <source>
        <dbReference type="EMBL" id="QGA25901.1"/>
    </source>
</evidence>
<dbReference type="Proteomes" id="UP000326921">
    <property type="component" value="Chromosome"/>
</dbReference>
<dbReference type="InterPro" id="IPR044770">
    <property type="entry name" value="MFS_spinster-like"/>
</dbReference>
<dbReference type="RefSeq" id="WP_153510232.1">
    <property type="nucleotide sequence ID" value="NZ_CP045652.1"/>
</dbReference>
<keyword evidence="5 6" id="KW-0472">Membrane</keyword>
<feature type="domain" description="Major facilitator superfamily (MFS) profile" evidence="7">
    <location>
        <begin position="18"/>
        <end position="417"/>
    </location>
</feature>
<feature type="transmembrane region" description="Helical" evidence="6">
    <location>
        <begin position="358"/>
        <end position="379"/>
    </location>
</feature>
<feature type="transmembrane region" description="Helical" evidence="6">
    <location>
        <begin position="54"/>
        <end position="75"/>
    </location>
</feature>
<dbReference type="PROSITE" id="PS50850">
    <property type="entry name" value="MFS"/>
    <property type="match status" value="1"/>
</dbReference>
<evidence type="ECO:0000256" key="4">
    <source>
        <dbReference type="ARBA" id="ARBA00022989"/>
    </source>
</evidence>
<evidence type="ECO:0000256" key="6">
    <source>
        <dbReference type="SAM" id="Phobius"/>
    </source>
</evidence>
<dbReference type="InterPro" id="IPR011701">
    <property type="entry name" value="MFS"/>
</dbReference>
<feature type="transmembrane region" description="Helical" evidence="6">
    <location>
        <begin position="321"/>
        <end position="346"/>
    </location>
</feature>
<dbReference type="AlphaFoldDB" id="A0A5Q0QAH6"/>
<feature type="transmembrane region" description="Helical" evidence="6">
    <location>
        <begin position="385"/>
        <end position="411"/>
    </location>
</feature>
<gene>
    <name evidence="8" type="ORF">GFH32_06030</name>
</gene>
<organism evidence="8 9">
    <name type="scientific">Sphingobacterium zhuxiongii</name>
    <dbReference type="NCBI Taxonomy" id="2662364"/>
    <lineage>
        <taxon>Bacteria</taxon>
        <taxon>Pseudomonadati</taxon>
        <taxon>Bacteroidota</taxon>
        <taxon>Sphingobacteriia</taxon>
        <taxon>Sphingobacteriales</taxon>
        <taxon>Sphingobacteriaceae</taxon>
        <taxon>Sphingobacterium</taxon>
    </lineage>
</organism>
<proteinExistence type="predicted"/>
<keyword evidence="2" id="KW-0813">Transport</keyword>
<dbReference type="Gene3D" id="1.20.1250.20">
    <property type="entry name" value="MFS general substrate transporter like domains"/>
    <property type="match status" value="2"/>
</dbReference>
<feature type="transmembrane region" description="Helical" evidence="6">
    <location>
        <begin position="84"/>
        <end position="111"/>
    </location>
</feature>
<evidence type="ECO:0000313" key="9">
    <source>
        <dbReference type="Proteomes" id="UP000326921"/>
    </source>
</evidence>
<evidence type="ECO:0000256" key="2">
    <source>
        <dbReference type="ARBA" id="ARBA00022448"/>
    </source>
</evidence>
<evidence type="ECO:0000256" key="3">
    <source>
        <dbReference type="ARBA" id="ARBA00022692"/>
    </source>
</evidence>
<feature type="transmembrane region" description="Helical" evidence="6">
    <location>
        <begin position="172"/>
        <end position="190"/>
    </location>
</feature>
<reference evidence="8 9" key="1">
    <citation type="submission" date="2019-10" db="EMBL/GenBank/DDBJ databases">
        <authorList>
            <person name="Dong K."/>
        </authorList>
    </citation>
    <scope>NUCLEOTIDE SEQUENCE [LARGE SCALE GENOMIC DNA]</scope>
    <source>
        <strain evidence="9">dk4302</strain>
    </source>
</reference>
<dbReference type="InterPro" id="IPR020846">
    <property type="entry name" value="MFS_dom"/>
</dbReference>
<dbReference type="GO" id="GO:0016020">
    <property type="term" value="C:membrane"/>
    <property type="evidence" value="ECO:0007669"/>
    <property type="project" value="UniProtKB-SubCell"/>
</dbReference>
<dbReference type="PANTHER" id="PTHR23505">
    <property type="entry name" value="SPINSTER"/>
    <property type="match status" value="1"/>
</dbReference>
<comment type="subcellular location">
    <subcellularLocation>
        <location evidence="1">Membrane</location>
        <topology evidence="1">Multi-pass membrane protein</topology>
    </subcellularLocation>
</comment>
<evidence type="ECO:0000256" key="1">
    <source>
        <dbReference type="ARBA" id="ARBA00004141"/>
    </source>
</evidence>
<dbReference type="InterPro" id="IPR036259">
    <property type="entry name" value="MFS_trans_sf"/>
</dbReference>
<dbReference type="EMBL" id="CP045652">
    <property type="protein sequence ID" value="QGA25901.1"/>
    <property type="molecule type" value="Genomic_DNA"/>
</dbReference>
<protein>
    <submittedName>
        <fullName evidence="8">MFS transporter</fullName>
    </submittedName>
</protein>
<dbReference type="PANTHER" id="PTHR23505:SF79">
    <property type="entry name" value="PROTEIN SPINSTER"/>
    <property type="match status" value="1"/>
</dbReference>
<feature type="transmembrane region" description="Helical" evidence="6">
    <location>
        <begin position="297"/>
        <end position="315"/>
    </location>
</feature>
<dbReference type="SUPFAM" id="SSF103473">
    <property type="entry name" value="MFS general substrate transporter"/>
    <property type="match status" value="1"/>
</dbReference>
<name>A0A5Q0QAH6_9SPHI</name>
<evidence type="ECO:0000256" key="5">
    <source>
        <dbReference type="ARBA" id="ARBA00023136"/>
    </source>
</evidence>
<dbReference type="Pfam" id="PF07690">
    <property type="entry name" value="MFS_1"/>
    <property type="match status" value="1"/>
</dbReference>
<feature type="transmembrane region" description="Helical" evidence="6">
    <location>
        <begin position="226"/>
        <end position="247"/>
    </location>
</feature>
<keyword evidence="3 6" id="KW-0812">Transmembrane</keyword>
<sequence>MRESINKSNRSFPFKWELVFLLWVAYFLNQGDRQIFNVVIPLIKEDLQINDVQIGWIASIFTLVYGLLVPVAGVLSDKLDKVKILLLSLAVFSIGTLLTGIGQGVIALIIYRSIATGGGEAFYYPAANSLIAKYHDSTRATAMAIHQTSLYAGVILSGFIAGYLGEHYGWRVAFYVFGAFGILWAIVIFLRMRNKPADSVELSVQQEMNDSAVLDTFKRIASTKTAIMLSIAFGFMCFVNIGYLTWIPTYLHEKYSLTLASSGLNSTLYHFLGAFFGVLLGAKIADRFAQYRKTIRLEIQVSGLLIGAPFIFLIGQSDSLLWTYVYMFVFGFFRGVYDSNLFAALFDVIESKYRAAATGFMLSFGFVVGAFAPVLLGHIRMTIDMAYGITLLSICYLIGALMIFLGLKLFFKKENIS</sequence>
<dbReference type="GO" id="GO:0022857">
    <property type="term" value="F:transmembrane transporter activity"/>
    <property type="evidence" value="ECO:0007669"/>
    <property type="project" value="InterPro"/>
</dbReference>
<dbReference type="KEGG" id="sphe:GFH32_06030"/>
<keyword evidence="9" id="KW-1185">Reference proteome</keyword>
<keyword evidence="4 6" id="KW-1133">Transmembrane helix</keyword>
<accession>A0A5Q0QAH6</accession>
<evidence type="ECO:0000259" key="7">
    <source>
        <dbReference type="PROSITE" id="PS50850"/>
    </source>
</evidence>
<feature type="transmembrane region" description="Helical" evidence="6">
    <location>
        <begin position="267"/>
        <end position="285"/>
    </location>
</feature>